<evidence type="ECO:0000256" key="3">
    <source>
        <dbReference type="ARBA" id="ARBA00022829"/>
    </source>
</evidence>
<comment type="caution">
    <text evidence="5">The sequence shown here is derived from an EMBL/GenBank/DDBJ whole genome shotgun (WGS) entry which is preliminary data.</text>
</comment>
<dbReference type="InterPro" id="IPR036390">
    <property type="entry name" value="WH_DNA-bd_sf"/>
</dbReference>
<dbReference type="PANTHER" id="PTHR34298">
    <property type="entry name" value="SEGREGATION AND CONDENSATION PROTEIN B"/>
    <property type="match status" value="1"/>
</dbReference>
<keyword evidence="3" id="KW-0159">Chromosome partition</keyword>
<keyword evidence="2" id="KW-0132">Cell division</keyword>
<evidence type="ECO:0000313" key="5">
    <source>
        <dbReference type="EMBL" id="GAJ02689.1"/>
    </source>
</evidence>
<reference evidence="5" key="1">
    <citation type="journal article" date="2014" name="Front. Microbiol.">
        <title>High frequency of phylogenetically diverse reductive dehalogenase-homologous genes in deep subseafloor sedimentary metagenomes.</title>
        <authorList>
            <person name="Kawai M."/>
            <person name="Futagami T."/>
            <person name="Toyoda A."/>
            <person name="Takaki Y."/>
            <person name="Nishi S."/>
            <person name="Hori S."/>
            <person name="Arai W."/>
            <person name="Tsubouchi T."/>
            <person name="Morono Y."/>
            <person name="Uchiyama I."/>
            <person name="Ito T."/>
            <person name="Fujiyama A."/>
            <person name="Inagaki F."/>
            <person name="Takami H."/>
        </authorList>
    </citation>
    <scope>NUCLEOTIDE SEQUENCE</scope>
    <source>
        <strain evidence="5">Expedition CK06-06</strain>
    </source>
</reference>
<keyword evidence="4" id="KW-0131">Cell cycle</keyword>
<evidence type="ECO:0000256" key="4">
    <source>
        <dbReference type="ARBA" id="ARBA00023306"/>
    </source>
</evidence>
<dbReference type="Gene3D" id="1.10.10.10">
    <property type="entry name" value="Winged helix-like DNA-binding domain superfamily/Winged helix DNA-binding domain"/>
    <property type="match status" value="2"/>
</dbReference>
<accession>X1TBP9</accession>
<dbReference type="GO" id="GO:0051301">
    <property type="term" value="P:cell division"/>
    <property type="evidence" value="ECO:0007669"/>
    <property type="project" value="UniProtKB-KW"/>
</dbReference>
<keyword evidence="1" id="KW-0963">Cytoplasm</keyword>
<organism evidence="5">
    <name type="scientific">marine sediment metagenome</name>
    <dbReference type="NCBI Taxonomy" id="412755"/>
    <lineage>
        <taxon>unclassified sequences</taxon>
        <taxon>metagenomes</taxon>
        <taxon>ecological metagenomes</taxon>
    </lineage>
</organism>
<proteinExistence type="predicted"/>
<gene>
    <name evidence="5" type="ORF">S12H4_53238</name>
</gene>
<protein>
    <recommendedName>
        <fullName evidence="6">SMC-Scp complex subunit ScpB</fullName>
    </recommendedName>
</protein>
<dbReference type="GO" id="GO:0051304">
    <property type="term" value="P:chromosome separation"/>
    <property type="evidence" value="ECO:0007669"/>
    <property type="project" value="InterPro"/>
</dbReference>
<evidence type="ECO:0008006" key="6">
    <source>
        <dbReference type="Google" id="ProtNLM"/>
    </source>
</evidence>
<evidence type="ECO:0000256" key="2">
    <source>
        <dbReference type="ARBA" id="ARBA00022618"/>
    </source>
</evidence>
<dbReference type="InterPro" id="IPR005234">
    <property type="entry name" value="ScpB_csome_segregation"/>
</dbReference>
<sequence>MSDPRNMQRLAMLEAALYSAGRPLDMGSLKLVARTKSDKVILRLVRELSLRYEARRSALEVKILPGNRAVMRLKRRYDTTVKRFTTRPLLTIGPLKTLSYIAYHQPVLQSQVIDDRGNHVYAHLRRMEEMGLITRERLNGRGSIVETTAYFSDYFGFGHDPQKSKIQLRQMFNQLKIHKLGQRRG</sequence>
<dbReference type="PANTHER" id="PTHR34298:SF2">
    <property type="entry name" value="SEGREGATION AND CONDENSATION PROTEIN B"/>
    <property type="match status" value="1"/>
</dbReference>
<dbReference type="InterPro" id="IPR036388">
    <property type="entry name" value="WH-like_DNA-bd_sf"/>
</dbReference>
<dbReference type="Pfam" id="PF04079">
    <property type="entry name" value="SMC_ScpB"/>
    <property type="match status" value="1"/>
</dbReference>
<dbReference type="AlphaFoldDB" id="X1TBP9"/>
<dbReference type="EMBL" id="BARW01033868">
    <property type="protein sequence ID" value="GAJ02689.1"/>
    <property type="molecule type" value="Genomic_DNA"/>
</dbReference>
<name>X1TBP9_9ZZZZ</name>
<evidence type="ECO:0000256" key="1">
    <source>
        <dbReference type="ARBA" id="ARBA00022490"/>
    </source>
</evidence>
<dbReference type="SUPFAM" id="SSF46785">
    <property type="entry name" value="Winged helix' DNA-binding domain"/>
    <property type="match status" value="2"/>
</dbReference>